<feature type="transmembrane region" description="Helical" evidence="1">
    <location>
        <begin position="21"/>
        <end position="42"/>
    </location>
</feature>
<accession>A0A931CJZ6</accession>
<reference evidence="3 4" key="1">
    <citation type="submission" date="2020-11" db="EMBL/GenBank/DDBJ databases">
        <title>Arthrobacter antarcticus sp. nov., isolated from Antarctic Soil.</title>
        <authorList>
            <person name="Li J."/>
        </authorList>
    </citation>
    <scope>NUCLEOTIDE SEQUENCE [LARGE SCALE GENOMIC DNA]</scope>
    <source>
        <strain evidence="3 4">Z1-20</strain>
    </source>
</reference>
<evidence type="ECO:0000256" key="1">
    <source>
        <dbReference type="SAM" id="Phobius"/>
    </source>
</evidence>
<name>A0A931CJZ6_9MICC</name>
<feature type="transmembrane region" description="Helical" evidence="1">
    <location>
        <begin position="62"/>
        <end position="79"/>
    </location>
</feature>
<evidence type="ECO:0000259" key="2">
    <source>
        <dbReference type="Pfam" id="PF03703"/>
    </source>
</evidence>
<keyword evidence="4" id="KW-1185">Reference proteome</keyword>
<gene>
    <name evidence="3" type="ORF">IV500_02970</name>
</gene>
<dbReference type="Proteomes" id="UP000655366">
    <property type="component" value="Unassembled WGS sequence"/>
</dbReference>
<evidence type="ECO:0000313" key="4">
    <source>
        <dbReference type="Proteomes" id="UP000655366"/>
    </source>
</evidence>
<keyword evidence="1" id="KW-0812">Transmembrane</keyword>
<keyword evidence="1" id="KW-1133">Transmembrane helix</keyword>
<sequence length="185" mass="20419">MRSWLAPGEQVIVQSRPQARALSGAAVAFILIPAAVGFALAWLSHGGLARLTSHPGPWQQPLAIAVVVLGIAALVLYPLRRFLRWVRTLYTLTSRRIVVRRGWLQRERQDIALASIRNLGTRQSALQRILRSGNITLDMGYDGAAAIPDIPEVARFRDLVLDAINDLPHTALAGPEDDWNYAQDT</sequence>
<dbReference type="PANTHER" id="PTHR37938:SF1">
    <property type="entry name" value="BLL0215 PROTEIN"/>
    <property type="match status" value="1"/>
</dbReference>
<protein>
    <submittedName>
        <fullName evidence="3">PH domain-containing protein</fullName>
    </submittedName>
</protein>
<dbReference type="AlphaFoldDB" id="A0A931CJZ6"/>
<dbReference type="InterPro" id="IPR005182">
    <property type="entry name" value="YdbS-like_PH"/>
</dbReference>
<proteinExistence type="predicted"/>
<dbReference type="EMBL" id="JADNYM010000003">
    <property type="protein sequence ID" value="MBG0738392.1"/>
    <property type="molecule type" value="Genomic_DNA"/>
</dbReference>
<feature type="domain" description="YdbS-like PH" evidence="2">
    <location>
        <begin position="85"/>
        <end position="159"/>
    </location>
</feature>
<dbReference type="RefSeq" id="WP_196395333.1">
    <property type="nucleotide sequence ID" value="NZ_JADNYM010000003.1"/>
</dbReference>
<evidence type="ECO:0000313" key="3">
    <source>
        <dbReference type="EMBL" id="MBG0738392.1"/>
    </source>
</evidence>
<organism evidence="3 4">
    <name type="scientific">Arthrobacter terrae</name>
    <dbReference type="NCBI Taxonomy" id="2935737"/>
    <lineage>
        <taxon>Bacteria</taxon>
        <taxon>Bacillati</taxon>
        <taxon>Actinomycetota</taxon>
        <taxon>Actinomycetes</taxon>
        <taxon>Micrococcales</taxon>
        <taxon>Micrococcaceae</taxon>
        <taxon>Arthrobacter</taxon>
    </lineage>
</organism>
<keyword evidence="1" id="KW-0472">Membrane</keyword>
<comment type="caution">
    <text evidence="3">The sequence shown here is derived from an EMBL/GenBank/DDBJ whole genome shotgun (WGS) entry which is preliminary data.</text>
</comment>
<dbReference type="PANTHER" id="PTHR37938">
    <property type="entry name" value="BLL0215 PROTEIN"/>
    <property type="match status" value="1"/>
</dbReference>
<dbReference type="Pfam" id="PF03703">
    <property type="entry name" value="bPH_2"/>
    <property type="match status" value="1"/>
</dbReference>